<gene>
    <name evidence="2" type="ORF">NDU88_001317</name>
</gene>
<comment type="caution">
    <text evidence="2">The sequence shown here is derived from an EMBL/GenBank/DDBJ whole genome shotgun (WGS) entry which is preliminary data.</text>
</comment>
<feature type="region of interest" description="Disordered" evidence="1">
    <location>
        <begin position="38"/>
        <end position="161"/>
    </location>
</feature>
<evidence type="ECO:0000313" key="2">
    <source>
        <dbReference type="EMBL" id="KAJ1184511.1"/>
    </source>
</evidence>
<sequence>MHFHVVMPVEGGKYAHEQNCRSGQAGKQRVSPCVPDPRCGLPTGGERGPPEGRGCGARATAAASGDAGVNAASGLPRSRGLRCGATRARGASRGRRKDRPSTASAPRVLERRSAPSCGGGERGPRGKRTTREPGLEDDHDEHDGTEKNRQRSTIPRGLNSI</sequence>
<feature type="compositionally biased region" description="Low complexity" evidence="1">
    <location>
        <begin position="56"/>
        <end position="74"/>
    </location>
</feature>
<reference evidence="2" key="1">
    <citation type="journal article" date="2022" name="bioRxiv">
        <title>Sequencing and chromosome-scale assembly of the giantPleurodeles waltlgenome.</title>
        <authorList>
            <person name="Brown T."/>
            <person name="Elewa A."/>
            <person name="Iarovenko S."/>
            <person name="Subramanian E."/>
            <person name="Araus A.J."/>
            <person name="Petzold A."/>
            <person name="Susuki M."/>
            <person name="Suzuki K.-i.T."/>
            <person name="Hayashi T."/>
            <person name="Toyoda A."/>
            <person name="Oliveira C."/>
            <person name="Osipova E."/>
            <person name="Leigh N.D."/>
            <person name="Simon A."/>
            <person name="Yun M.H."/>
        </authorList>
    </citation>
    <scope>NUCLEOTIDE SEQUENCE</scope>
    <source>
        <strain evidence="2">20211129_DDA</strain>
        <tissue evidence="2">Liver</tissue>
    </source>
</reference>
<keyword evidence="3" id="KW-1185">Reference proteome</keyword>
<proteinExistence type="predicted"/>
<dbReference type="Proteomes" id="UP001066276">
    <property type="component" value="Chromosome 3_1"/>
</dbReference>
<dbReference type="AlphaFoldDB" id="A0AAV7U824"/>
<organism evidence="2 3">
    <name type="scientific">Pleurodeles waltl</name>
    <name type="common">Iberian ribbed newt</name>
    <dbReference type="NCBI Taxonomy" id="8319"/>
    <lineage>
        <taxon>Eukaryota</taxon>
        <taxon>Metazoa</taxon>
        <taxon>Chordata</taxon>
        <taxon>Craniata</taxon>
        <taxon>Vertebrata</taxon>
        <taxon>Euteleostomi</taxon>
        <taxon>Amphibia</taxon>
        <taxon>Batrachia</taxon>
        <taxon>Caudata</taxon>
        <taxon>Salamandroidea</taxon>
        <taxon>Salamandridae</taxon>
        <taxon>Pleurodelinae</taxon>
        <taxon>Pleurodeles</taxon>
    </lineage>
</organism>
<dbReference type="EMBL" id="JANPWB010000005">
    <property type="protein sequence ID" value="KAJ1184511.1"/>
    <property type="molecule type" value="Genomic_DNA"/>
</dbReference>
<accession>A0AAV7U824</accession>
<feature type="compositionally biased region" description="Gly residues" evidence="1">
    <location>
        <begin position="42"/>
        <end position="55"/>
    </location>
</feature>
<name>A0AAV7U824_PLEWA</name>
<evidence type="ECO:0000256" key="1">
    <source>
        <dbReference type="SAM" id="MobiDB-lite"/>
    </source>
</evidence>
<evidence type="ECO:0000313" key="3">
    <source>
        <dbReference type="Proteomes" id="UP001066276"/>
    </source>
</evidence>
<feature type="compositionally biased region" description="Basic and acidic residues" evidence="1">
    <location>
        <begin position="129"/>
        <end position="149"/>
    </location>
</feature>
<protein>
    <submittedName>
        <fullName evidence="2">Uncharacterized protein</fullName>
    </submittedName>
</protein>